<dbReference type="InterPro" id="IPR006641">
    <property type="entry name" value="YqgF/RNaseH-like_dom"/>
</dbReference>
<reference evidence="3 4" key="1">
    <citation type="submission" date="2018-11" db="EMBL/GenBank/DDBJ databases">
        <authorList>
            <person name="Criscuolo A."/>
        </authorList>
    </citation>
    <scope>NUCLEOTIDE SEQUENCE [LARGE SCALE GENOMIC DNA]</scope>
    <source>
        <strain evidence="3">AT11b</strain>
    </source>
</reference>
<proteinExistence type="predicted"/>
<dbReference type="GO" id="GO:0006412">
    <property type="term" value="P:translation"/>
    <property type="evidence" value="ECO:0007669"/>
    <property type="project" value="TreeGrafter"/>
</dbReference>
<feature type="compositionally biased region" description="Basic and acidic residues" evidence="1">
    <location>
        <begin position="769"/>
        <end position="785"/>
    </location>
</feature>
<dbReference type="InterPro" id="IPR010994">
    <property type="entry name" value="RuvA_2-like"/>
</dbReference>
<dbReference type="Pfam" id="PF22706">
    <property type="entry name" value="Tex_central_region"/>
    <property type="match status" value="1"/>
</dbReference>
<dbReference type="InterPro" id="IPR055179">
    <property type="entry name" value="Tex-like_central_region"/>
</dbReference>
<name>A0A3P5WQH0_9MICC</name>
<dbReference type="Pfam" id="PF12836">
    <property type="entry name" value="HHH_3"/>
    <property type="match status" value="1"/>
</dbReference>
<dbReference type="GO" id="GO:0003735">
    <property type="term" value="F:structural constituent of ribosome"/>
    <property type="evidence" value="ECO:0007669"/>
    <property type="project" value="TreeGrafter"/>
</dbReference>
<dbReference type="InterPro" id="IPR018974">
    <property type="entry name" value="Tex-like_N"/>
</dbReference>
<dbReference type="GO" id="GO:0003729">
    <property type="term" value="F:mRNA binding"/>
    <property type="evidence" value="ECO:0007669"/>
    <property type="project" value="UniProtKB-ARBA"/>
</dbReference>
<dbReference type="AlphaFoldDB" id="A0A3P5WQH0"/>
<dbReference type="InterPro" id="IPR041692">
    <property type="entry name" value="HHH_9"/>
</dbReference>
<dbReference type="InterPro" id="IPR032639">
    <property type="entry name" value="Tex_YqgF"/>
</dbReference>
<dbReference type="Gene3D" id="2.40.50.140">
    <property type="entry name" value="Nucleic acid-binding proteins"/>
    <property type="match status" value="1"/>
</dbReference>
<dbReference type="Pfam" id="PF09371">
    <property type="entry name" value="Tex_N"/>
    <property type="match status" value="1"/>
</dbReference>
<sequence length="831" mass="88249">MFRVNQQPRPSTASQPNATSPDAAIHGQIAAELNVKTWQVAAAVALLDGGATVPFVARYRKEATGTLDDTQLRELDERLRYLRELADRRRTILDAVEAQGQLTPELTHAIAAADTKSRLEDIYLPFKSKRRTKAQIAREAGLEPLADRLLARPDLNPEREATRFLSAEHAIDDAAAALAGARAILVERVAQDPDLAATLRERLWTQGRMVSRVRKGKEADGQKFADYFEFAQAPSGMPSHRVLALLRGEKDGVLDLDLAEADPTDDDGLAAARARYESAVARFLGVADRGRPADAWLLQTAQIAWKSRVLARLTADLRSRMFAAAEDEAVRVFAANLRDVLLAAPAGNRATLGLDPGLRTGVKVAVVDGTGKVVATDTVYPHAPARKWDAAITALTKLAREHAVELIAIGNGTASRETDKLAAELIKQLPSVERKTQKLVVSEAGASVYSASALAAAELPGMDVSLRGAVSIARRLQDPLAELVKIDPKSIGVGQYQHDVTASKLDRSLDAVVEDCVNAVGVDVNTASPALLSRVAGVGPLLSENIVAYRNEFGPFAKRSDLKKVPRLGAKAFEQCAGFLRIVGGKEPLDASSVHPEAYSVARRMVAAAGTGPASALDPSSYVDETFGLPTVQDILAEIDKPGRDPRPAFAAATFSEGVEKISDLKPGMILEGTVTNVAAFGAFVDVGVHQDGLVHVSALANRFVADPREVVKSGQVVRVKVLEADPDRKRISLTLRLDDEPTAGGQRQGRAAGSAPSDKSRAVPAGADRGRGGQNRGDRQRSLAKEGAQNAGNAPVGNPTGQPRAGSKPPPASPANTAMAEALREAGLAK</sequence>
<dbReference type="SUPFAM" id="SSF53098">
    <property type="entry name" value="Ribonuclease H-like"/>
    <property type="match status" value="1"/>
</dbReference>
<dbReference type="Pfam" id="PF00575">
    <property type="entry name" value="S1"/>
    <property type="match status" value="1"/>
</dbReference>
<dbReference type="FunFam" id="2.40.50.140:FF:000051">
    <property type="entry name" value="RNA-binding transcriptional accessory protein"/>
    <property type="match status" value="1"/>
</dbReference>
<dbReference type="InterPro" id="IPR023323">
    <property type="entry name" value="Tex-like_dom_sf"/>
</dbReference>
<dbReference type="InterPro" id="IPR037027">
    <property type="entry name" value="YqgF/RNaseH-like_dom_sf"/>
</dbReference>
<dbReference type="PROSITE" id="PS50126">
    <property type="entry name" value="S1"/>
    <property type="match status" value="1"/>
</dbReference>
<dbReference type="GO" id="GO:0005737">
    <property type="term" value="C:cytoplasm"/>
    <property type="evidence" value="ECO:0007669"/>
    <property type="project" value="UniProtKB-ARBA"/>
</dbReference>
<dbReference type="Pfam" id="PF16921">
    <property type="entry name" value="Tex_YqgF"/>
    <property type="match status" value="1"/>
</dbReference>
<feature type="region of interest" description="Disordered" evidence="1">
    <location>
        <begin position="734"/>
        <end position="831"/>
    </location>
</feature>
<dbReference type="SUPFAM" id="SSF50249">
    <property type="entry name" value="Nucleic acid-binding proteins"/>
    <property type="match status" value="1"/>
</dbReference>
<dbReference type="SUPFAM" id="SSF158832">
    <property type="entry name" value="Tex N-terminal region-like"/>
    <property type="match status" value="1"/>
</dbReference>
<dbReference type="RefSeq" id="WP_124091249.1">
    <property type="nucleotide sequence ID" value="NZ_CBCRYA010000003.1"/>
</dbReference>
<dbReference type="PANTHER" id="PTHR10724:SF10">
    <property type="entry name" value="S1 RNA-BINDING DOMAIN-CONTAINING PROTEIN 1"/>
    <property type="match status" value="1"/>
</dbReference>
<evidence type="ECO:0000259" key="2">
    <source>
        <dbReference type="PROSITE" id="PS50126"/>
    </source>
</evidence>
<dbReference type="InterPro" id="IPR044146">
    <property type="entry name" value="S1_Tex"/>
</dbReference>
<dbReference type="FunFam" id="1.10.10.650:FF:000001">
    <property type="entry name" value="S1 RNA-binding domain 1"/>
    <property type="match status" value="1"/>
</dbReference>
<dbReference type="SMART" id="SM00732">
    <property type="entry name" value="YqgFc"/>
    <property type="match status" value="1"/>
</dbReference>
<dbReference type="FunFam" id="3.30.420.140:FF:000001">
    <property type="entry name" value="RNA-binding transcriptional accessory protein"/>
    <property type="match status" value="1"/>
</dbReference>
<dbReference type="InterPro" id="IPR050437">
    <property type="entry name" value="Ribos_protein_bS1-like"/>
</dbReference>
<feature type="domain" description="S1 motif" evidence="2">
    <location>
        <begin position="668"/>
        <end position="737"/>
    </location>
</feature>
<dbReference type="InterPro" id="IPR012337">
    <property type="entry name" value="RNaseH-like_sf"/>
</dbReference>
<dbReference type="Gene3D" id="1.10.150.310">
    <property type="entry name" value="Tex RuvX-like domain-like"/>
    <property type="match status" value="1"/>
</dbReference>
<dbReference type="Gene3D" id="1.10.10.650">
    <property type="entry name" value="RuvA domain 2-like"/>
    <property type="match status" value="1"/>
</dbReference>
<dbReference type="SUPFAM" id="SSF47781">
    <property type="entry name" value="RuvA domain 2-like"/>
    <property type="match status" value="2"/>
</dbReference>
<gene>
    <name evidence="3" type="ORF">PSET11_01287</name>
</gene>
<dbReference type="Pfam" id="PF17674">
    <property type="entry name" value="HHH_9"/>
    <property type="match status" value="1"/>
</dbReference>
<dbReference type="PANTHER" id="PTHR10724">
    <property type="entry name" value="30S RIBOSOMAL PROTEIN S1"/>
    <property type="match status" value="1"/>
</dbReference>
<feature type="compositionally biased region" description="Low complexity" evidence="1">
    <location>
        <begin position="744"/>
        <end position="756"/>
    </location>
</feature>
<dbReference type="EMBL" id="UXAU01000019">
    <property type="protein sequence ID" value="VDC23845.1"/>
    <property type="molecule type" value="Genomic_DNA"/>
</dbReference>
<dbReference type="SMART" id="SM00316">
    <property type="entry name" value="S1"/>
    <property type="match status" value="1"/>
</dbReference>
<protein>
    <recommendedName>
        <fullName evidence="2">S1 motif domain-containing protein</fullName>
    </recommendedName>
</protein>
<organism evidence="3 4">
    <name type="scientific">Arthrobacter ulcerisalmonis</name>
    <dbReference type="NCBI Taxonomy" id="2483813"/>
    <lineage>
        <taxon>Bacteria</taxon>
        <taxon>Bacillati</taxon>
        <taxon>Actinomycetota</taxon>
        <taxon>Actinomycetes</taxon>
        <taxon>Micrococcales</taxon>
        <taxon>Micrococcaceae</taxon>
        <taxon>Arthrobacter</taxon>
    </lineage>
</organism>
<evidence type="ECO:0000313" key="4">
    <source>
        <dbReference type="Proteomes" id="UP000280861"/>
    </source>
</evidence>
<dbReference type="GO" id="GO:0006139">
    <property type="term" value="P:nucleobase-containing compound metabolic process"/>
    <property type="evidence" value="ECO:0007669"/>
    <property type="project" value="InterPro"/>
</dbReference>
<evidence type="ECO:0000256" key="1">
    <source>
        <dbReference type="SAM" id="MobiDB-lite"/>
    </source>
</evidence>
<keyword evidence="4" id="KW-1185">Reference proteome</keyword>
<dbReference type="CDD" id="cd05685">
    <property type="entry name" value="S1_Tex"/>
    <property type="match status" value="1"/>
</dbReference>
<dbReference type="InterPro" id="IPR012340">
    <property type="entry name" value="NA-bd_OB-fold"/>
</dbReference>
<dbReference type="OrthoDB" id="9804714at2"/>
<feature type="region of interest" description="Disordered" evidence="1">
    <location>
        <begin position="1"/>
        <end position="21"/>
    </location>
</feature>
<dbReference type="Gene3D" id="3.30.420.140">
    <property type="entry name" value="YqgF/RNase H-like domain"/>
    <property type="match status" value="1"/>
</dbReference>
<accession>A0A3P5WQH0</accession>
<dbReference type="InterPro" id="IPR003029">
    <property type="entry name" value="S1_domain"/>
</dbReference>
<dbReference type="InterPro" id="IPR023319">
    <property type="entry name" value="Tex-like_HTH_dom_sf"/>
</dbReference>
<feature type="compositionally biased region" description="Polar residues" evidence="1">
    <location>
        <begin position="1"/>
        <end position="20"/>
    </location>
</feature>
<evidence type="ECO:0000313" key="3">
    <source>
        <dbReference type="EMBL" id="VDC23845.1"/>
    </source>
</evidence>
<dbReference type="Gene3D" id="1.10.3500.10">
    <property type="entry name" value="Tex N-terminal region-like"/>
    <property type="match status" value="1"/>
</dbReference>
<dbReference type="Proteomes" id="UP000280861">
    <property type="component" value="Unassembled WGS sequence"/>
</dbReference>